<dbReference type="EMBL" id="SZYD01001151">
    <property type="protein sequence ID" value="KAD1020751.1"/>
    <property type="molecule type" value="Genomic_DNA"/>
</dbReference>
<reference evidence="2 3" key="1">
    <citation type="submission" date="2019-05" db="EMBL/GenBank/DDBJ databases">
        <title>Mikania micrantha, genome provides insights into the molecular mechanism of rapid growth.</title>
        <authorList>
            <person name="Liu B."/>
        </authorList>
    </citation>
    <scope>NUCLEOTIDE SEQUENCE [LARGE SCALE GENOMIC DNA]</scope>
    <source>
        <strain evidence="2">NLD-2019</strain>
        <tissue evidence="2">Leaf</tissue>
    </source>
</reference>
<gene>
    <name evidence="2" type="ORF">E3N88_43400</name>
</gene>
<sequence length="167" mass="18556">MLGGSNNNSLVPVFVDENLFQYPSNASNQLQLFGKVNYDINSPAFWPNKRPREVDASAMQHKLPISLKNNFYHDDFDRPLSIANPHQVSTGLKLSYDDEEHHSSITSASASMTLAPSIMSSIGDSITTELDRQKEEPSSTSVASSSEVRLEEVVALPSLFRRRVDQT</sequence>
<dbReference type="Proteomes" id="UP000326396">
    <property type="component" value="Unassembled WGS sequence"/>
</dbReference>
<organism evidence="2 3">
    <name type="scientific">Mikania micrantha</name>
    <name type="common">bitter vine</name>
    <dbReference type="NCBI Taxonomy" id="192012"/>
    <lineage>
        <taxon>Eukaryota</taxon>
        <taxon>Viridiplantae</taxon>
        <taxon>Streptophyta</taxon>
        <taxon>Embryophyta</taxon>
        <taxon>Tracheophyta</taxon>
        <taxon>Spermatophyta</taxon>
        <taxon>Magnoliopsida</taxon>
        <taxon>eudicotyledons</taxon>
        <taxon>Gunneridae</taxon>
        <taxon>Pentapetalae</taxon>
        <taxon>asterids</taxon>
        <taxon>campanulids</taxon>
        <taxon>Asterales</taxon>
        <taxon>Asteraceae</taxon>
        <taxon>Asteroideae</taxon>
        <taxon>Heliantheae alliance</taxon>
        <taxon>Eupatorieae</taxon>
        <taxon>Mikania</taxon>
    </lineage>
</organism>
<evidence type="ECO:0000256" key="1">
    <source>
        <dbReference type="SAM" id="MobiDB-lite"/>
    </source>
</evidence>
<feature type="region of interest" description="Disordered" evidence="1">
    <location>
        <begin position="129"/>
        <end position="148"/>
    </location>
</feature>
<keyword evidence="3" id="KW-1185">Reference proteome</keyword>
<name>A0A5N6LF00_9ASTR</name>
<dbReference type="OrthoDB" id="1711136at2759"/>
<proteinExistence type="predicted"/>
<protein>
    <submittedName>
        <fullName evidence="2">Uncharacterized protein</fullName>
    </submittedName>
</protein>
<evidence type="ECO:0000313" key="3">
    <source>
        <dbReference type="Proteomes" id="UP000326396"/>
    </source>
</evidence>
<dbReference type="AlphaFoldDB" id="A0A5N6LF00"/>
<comment type="caution">
    <text evidence="2">The sequence shown here is derived from an EMBL/GenBank/DDBJ whole genome shotgun (WGS) entry which is preliminary data.</text>
</comment>
<accession>A0A5N6LF00</accession>
<evidence type="ECO:0000313" key="2">
    <source>
        <dbReference type="EMBL" id="KAD1020751.1"/>
    </source>
</evidence>